<feature type="region of interest" description="Disordered" evidence="1">
    <location>
        <begin position="1"/>
        <end position="28"/>
    </location>
</feature>
<dbReference type="InterPro" id="IPR036388">
    <property type="entry name" value="WH-like_DNA-bd_sf"/>
</dbReference>
<dbReference type="Proteomes" id="UP000199698">
    <property type="component" value="Unassembled WGS sequence"/>
</dbReference>
<dbReference type="InterPro" id="IPR003314">
    <property type="entry name" value="Mu-type_HTH"/>
</dbReference>
<dbReference type="OrthoDB" id="5676324at2"/>
<evidence type="ECO:0000313" key="4">
    <source>
        <dbReference type="Proteomes" id="UP000199698"/>
    </source>
</evidence>
<dbReference type="Gene3D" id="1.10.10.10">
    <property type="entry name" value="Winged helix-like DNA-binding domain superfamily/Winged helix DNA-binding domain"/>
    <property type="match status" value="1"/>
</dbReference>
<evidence type="ECO:0000259" key="2">
    <source>
        <dbReference type="PROSITE" id="PS51702"/>
    </source>
</evidence>
<gene>
    <name evidence="3" type="ORF">GA0061080_100137</name>
</gene>
<dbReference type="RefSeq" id="WP_091119022.1">
    <property type="nucleotide sequence ID" value="NZ_FMBA01000001.1"/>
</dbReference>
<feature type="domain" description="HTH Mu-type" evidence="2">
    <location>
        <begin position="1"/>
        <end position="68"/>
    </location>
</feature>
<name>A0A1C3YR81_9GAMM</name>
<dbReference type="GO" id="GO:0003677">
    <property type="term" value="F:DNA binding"/>
    <property type="evidence" value="ECO:0007669"/>
    <property type="project" value="UniProtKB-KW"/>
</dbReference>
<dbReference type="SUPFAM" id="SSF46955">
    <property type="entry name" value="Putative DNA-binding domain"/>
    <property type="match status" value="1"/>
</dbReference>
<dbReference type="InterPro" id="IPR009061">
    <property type="entry name" value="DNA-bd_dom_put_sf"/>
</dbReference>
<dbReference type="Pfam" id="PF02316">
    <property type="entry name" value="HTH_Tnp_Mu_1"/>
    <property type="match status" value="1"/>
</dbReference>
<dbReference type="EMBL" id="FMBA01000001">
    <property type="protein sequence ID" value="SCB72532.1"/>
    <property type="molecule type" value="Genomic_DNA"/>
</dbReference>
<protein>
    <submittedName>
        <fullName evidence="3">Mu DNA-binding domain-containing protein</fullName>
    </submittedName>
</protein>
<dbReference type="PROSITE" id="PS51702">
    <property type="entry name" value="HTH_MU"/>
    <property type="match status" value="1"/>
</dbReference>
<organism evidence="3 4">
    <name type="scientific">Gilliamella intestini</name>
    <dbReference type="NCBI Taxonomy" id="1798183"/>
    <lineage>
        <taxon>Bacteria</taxon>
        <taxon>Pseudomonadati</taxon>
        <taxon>Pseudomonadota</taxon>
        <taxon>Gammaproteobacteria</taxon>
        <taxon>Orbales</taxon>
        <taxon>Orbaceae</taxon>
        <taxon>Gilliamella</taxon>
    </lineage>
</organism>
<accession>A0A1C3YR81</accession>
<keyword evidence="4" id="KW-1185">Reference proteome</keyword>
<sequence length="118" mass="13509">MKEWFSSKELSSVAGMPSTIQGVNRKARTENWTARKRTGVRGKALEYHIGSLPLNVKKALYSEEESANYIISPIEPLQLWITAFEQLSTDEQSIVSSWLMRNGIKDFITFINKQKKDD</sequence>
<dbReference type="AlphaFoldDB" id="A0A1C3YR81"/>
<reference evidence="4" key="1">
    <citation type="submission" date="2016-08" db="EMBL/GenBank/DDBJ databases">
        <authorList>
            <person name="Varghese N."/>
            <person name="Submissions Spin"/>
        </authorList>
    </citation>
    <scope>NUCLEOTIDE SEQUENCE [LARGE SCALE GENOMIC DNA]</scope>
    <source>
        <strain evidence="4">R-53144</strain>
    </source>
</reference>
<evidence type="ECO:0000313" key="3">
    <source>
        <dbReference type="EMBL" id="SCB72532.1"/>
    </source>
</evidence>
<evidence type="ECO:0000256" key="1">
    <source>
        <dbReference type="SAM" id="MobiDB-lite"/>
    </source>
</evidence>
<proteinExistence type="predicted"/>
<keyword evidence="3" id="KW-0238">DNA-binding</keyword>
<dbReference type="STRING" id="1798183.GA0061080_100137"/>